<dbReference type="Ensembl" id="ENSOCUT00000038236.1">
    <property type="protein sequence ID" value="ENSOCUP00000047020.1"/>
    <property type="gene ID" value="ENSOCUG00000030445.1"/>
</dbReference>
<feature type="compositionally biased region" description="Low complexity" evidence="2">
    <location>
        <begin position="643"/>
        <end position="655"/>
    </location>
</feature>
<dbReference type="PROSITE" id="PS51857">
    <property type="entry name" value="CSD_2"/>
    <property type="match status" value="1"/>
</dbReference>
<sequence length="746" mass="83301">MSSWLGGLGSGLGLSLRHVKDNVASLGSQLSDVTKGVLRKGVESLQDERLRSLCRELEEKYQAAELRNHLQATQYQRTLQEKEAEIQLLQARQLALESQLEKQQAQQLKSTRDMQELEDRVQDLNIKVSAAENTENVLRQELDLINEKARQRERAPSELLKALASLLSEVSQLTVINGFLEEEIKHHQEVTEVETQGTDSAAAASIDTKGALHPRQHLLVYTWEREQVLSVGKDWAREYSWLRKEYLLGSLESLQEHSLSQHREKYTEDRAGRARRPAQSIQHESLELRKALRQLSTPSVTDREDDDTHLAQPEMSKHQEMASQIEHLKKKLDFLQRLVTGKGLFINSKNDQLRSLKNRLANKVRKNTTLRQAVRSLEESKSALEMEVYKLRQEKELAVDTARTKEKALQDSNLNLQMQLQERDFHCYAVKEKLKQKERALQRKSQHLQDKLLQELRGVLGHLLPSVGAEVPETADEEGGRAGMGSPGAPRSPTEAWLPQPALVTIPATSTTGRGLPGLAPAGDKKIIARKVLGTVKWFNVKKGYGFIHRHDSKEDVFVHHTAITKNNPRKYLHSVGDGETVELDVVEGVKGAEAANVTGPGGAPVQGSQYAPERGHYGRYPRWRRAGRHDRDSDSDSDSDSEGSQSAAESQARARWPRGLLCPRCLRGAPGRGRAQRPQPPVQPEGARTARPRPSRPEEDVPGLQPPDRHGGDARGPPDASKPRDGLETRAACPAAEKPGAAQAE</sequence>
<dbReference type="SMART" id="SM00357">
    <property type="entry name" value="CSP"/>
    <property type="match status" value="1"/>
</dbReference>
<dbReference type="InterPro" id="IPR011129">
    <property type="entry name" value="CSD"/>
</dbReference>
<feature type="domain" description="CSD" evidence="3">
    <location>
        <begin position="531"/>
        <end position="600"/>
    </location>
</feature>
<feature type="compositionally biased region" description="Basic residues" evidence="2">
    <location>
        <begin position="618"/>
        <end position="629"/>
    </location>
</feature>
<dbReference type="GeneTree" id="ENSGT00940000153341"/>
<keyword evidence="5" id="KW-1185">Reference proteome</keyword>
<dbReference type="SUPFAM" id="SSF50249">
    <property type="entry name" value="Nucleic acid-binding proteins"/>
    <property type="match status" value="1"/>
</dbReference>
<dbReference type="CDD" id="cd04458">
    <property type="entry name" value="CSP_CDS"/>
    <property type="match status" value="1"/>
</dbReference>
<feature type="coiled-coil region" evidence="1">
    <location>
        <begin position="47"/>
        <end position="148"/>
    </location>
</feature>
<dbReference type="InterPro" id="IPR012340">
    <property type="entry name" value="NA-bd_OB-fold"/>
</dbReference>
<dbReference type="STRING" id="9986.ENSOCUP00000047020"/>
<feature type="region of interest" description="Disordered" evidence="2">
    <location>
        <begin position="595"/>
        <end position="746"/>
    </location>
</feature>
<accession>A0A5F9DLN2</accession>
<reference evidence="4 5" key="1">
    <citation type="journal article" date="2011" name="Nature">
        <title>A high-resolution map of human evolutionary constraint using 29 mammals.</title>
        <authorList>
            <person name="Lindblad-Toh K."/>
            <person name="Garber M."/>
            <person name="Zuk O."/>
            <person name="Lin M.F."/>
            <person name="Parker B.J."/>
            <person name="Washietl S."/>
            <person name="Kheradpour P."/>
            <person name="Ernst J."/>
            <person name="Jordan G."/>
            <person name="Mauceli E."/>
            <person name="Ward L.D."/>
            <person name="Lowe C.B."/>
            <person name="Holloway A.K."/>
            <person name="Clamp M."/>
            <person name="Gnerre S."/>
            <person name="Alfoldi J."/>
            <person name="Beal K."/>
            <person name="Chang J."/>
            <person name="Clawson H."/>
            <person name="Cuff J."/>
            <person name="Di Palma F."/>
            <person name="Fitzgerald S."/>
            <person name="Flicek P."/>
            <person name="Guttman M."/>
            <person name="Hubisz M.J."/>
            <person name="Jaffe D.B."/>
            <person name="Jungreis I."/>
            <person name="Kent W.J."/>
            <person name="Kostka D."/>
            <person name="Lara M."/>
            <person name="Martins A.L."/>
            <person name="Massingham T."/>
            <person name="Moltke I."/>
            <person name="Raney B.J."/>
            <person name="Rasmussen M.D."/>
            <person name="Robinson J."/>
            <person name="Stark A."/>
            <person name="Vilella A.J."/>
            <person name="Wen J."/>
            <person name="Xie X."/>
            <person name="Zody M.C."/>
            <person name="Baldwin J."/>
            <person name="Bloom T."/>
            <person name="Chin C.W."/>
            <person name="Heiman D."/>
            <person name="Nicol R."/>
            <person name="Nusbaum C."/>
            <person name="Young S."/>
            <person name="Wilkinson J."/>
            <person name="Worley K.C."/>
            <person name="Kovar C.L."/>
            <person name="Muzny D.M."/>
            <person name="Gibbs R.A."/>
            <person name="Cree A."/>
            <person name="Dihn H.H."/>
            <person name="Fowler G."/>
            <person name="Jhangiani S."/>
            <person name="Joshi V."/>
            <person name="Lee S."/>
            <person name="Lewis L.R."/>
            <person name="Nazareth L.V."/>
            <person name="Okwuonu G."/>
            <person name="Santibanez J."/>
            <person name="Warren W.C."/>
            <person name="Mardis E.R."/>
            <person name="Weinstock G.M."/>
            <person name="Wilson R.K."/>
            <person name="Delehaunty K."/>
            <person name="Dooling D."/>
            <person name="Fronik C."/>
            <person name="Fulton L."/>
            <person name="Fulton B."/>
            <person name="Graves T."/>
            <person name="Minx P."/>
            <person name="Sodergren E."/>
            <person name="Birney E."/>
            <person name="Margulies E.H."/>
            <person name="Herrero J."/>
            <person name="Green E.D."/>
            <person name="Haussler D."/>
            <person name="Siepel A."/>
            <person name="Goldman N."/>
            <person name="Pollard K.S."/>
            <person name="Pedersen J.S."/>
            <person name="Lander E.S."/>
            <person name="Kellis M."/>
        </authorList>
    </citation>
    <scope>NUCLEOTIDE SEQUENCE [LARGE SCALE GENOMIC DNA]</scope>
    <source>
        <strain evidence="4 5">Thorbecke inbred</strain>
    </source>
</reference>
<dbReference type="InterPro" id="IPR019844">
    <property type="entry name" value="CSD_CS"/>
</dbReference>
<dbReference type="Pfam" id="PF00313">
    <property type="entry name" value="CSD"/>
    <property type="match status" value="1"/>
</dbReference>
<feature type="compositionally biased region" description="Low complexity" evidence="2">
    <location>
        <begin position="732"/>
        <end position="746"/>
    </location>
</feature>
<evidence type="ECO:0000313" key="5">
    <source>
        <dbReference type="Proteomes" id="UP000001811"/>
    </source>
</evidence>
<dbReference type="Proteomes" id="UP000001811">
    <property type="component" value="Chromosome 6"/>
</dbReference>
<dbReference type="PROSITE" id="PS00352">
    <property type="entry name" value="CSD_1"/>
    <property type="match status" value="1"/>
</dbReference>
<evidence type="ECO:0000256" key="2">
    <source>
        <dbReference type="SAM" id="MobiDB-lite"/>
    </source>
</evidence>
<dbReference type="InterPro" id="IPR050181">
    <property type="entry name" value="Cold_shock_domain"/>
</dbReference>
<dbReference type="EMBL" id="AAGW02061317">
    <property type="status" value="NOT_ANNOTATED_CDS"/>
    <property type="molecule type" value="Genomic_DNA"/>
</dbReference>
<dbReference type="GO" id="GO:0003676">
    <property type="term" value="F:nucleic acid binding"/>
    <property type="evidence" value="ECO:0007669"/>
    <property type="project" value="InterPro"/>
</dbReference>
<evidence type="ECO:0000259" key="3">
    <source>
        <dbReference type="PROSITE" id="PS51857"/>
    </source>
</evidence>
<reference evidence="4" key="3">
    <citation type="submission" date="2025-09" db="UniProtKB">
        <authorList>
            <consortium name="Ensembl"/>
        </authorList>
    </citation>
    <scope>IDENTIFICATION</scope>
    <source>
        <strain evidence="4">Thorbecke</strain>
    </source>
</reference>
<feature type="compositionally biased region" description="Basic and acidic residues" evidence="2">
    <location>
        <begin position="259"/>
        <end position="272"/>
    </location>
</feature>
<dbReference type="AlphaFoldDB" id="A0A5F9DLN2"/>
<dbReference type="SMR" id="A0A5F9DLN2"/>
<protein>
    <recommendedName>
        <fullName evidence="3">CSD domain-containing protein</fullName>
    </recommendedName>
</protein>
<feature type="compositionally biased region" description="Low complexity" evidence="2">
    <location>
        <begin position="668"/>
        <end position="678"/>
    </location>
</feature>
<dbReference type="PRINTS" id="PR00050">
    <property type="entry name" value="COLDSHOCK"/>
</dbReference>
<evidence type="ECO:0000256" key="1">
    <source>
        <dbReference type="SAM" id="Coils"/>
    </source>
</evidence>
<dbReference type="Bgee" id="ENSOCUG00000030445">
    <property type="expression patterns" value="Expressed in testis and 7 other cell types or tissues"/>
</dbReference>
<evidence type="ECO:0000313" key="4">
    <source>
        <dbReference type="Ensembl" id="ENSOCUP00000047020.1"/>
    </source>
</evidence>
<dbReference type="PANTHER" id="PTHR11544">
    <property type="entry name" value="COLD SHOCK DOMAIN CONTAINING PROTEINS"/>
    <property type="match status" value="1"/>
</dbReference>
<keyword evidence="1" id="KW-0175">Coiled coil</keyword>
<dbReference type="InParanoid" id="A0A5F9DLN2"/>
<organism evidence="4 5">
    <name type="scientific">Oryctolagus cuniculus</name>
    <name type="common">Rabbit</name>
    <dbReference type="NCBI Taxonomy" id="9986"/>
    <lineage>
        <taxon>Eukaryota</taxon>
        <taxon>Metazoa</taxon>
        <taxon>Chordata</taxon>
        <taxon>Craniata</taxon>
        <taxon>Vertebrata</taxon>
        <taxon>Euteleostomi</taxon>
        <taxon>Mammalia</taxon>
        <taxon>Eutheria</taxon>
        <taxon>Euarchontoglires</taxon>
        <taxon>Glires</taxon>
        <taxon>Lagomorpha</taxon>
        <taxon>Leporidae</taxon>
        <taxon>Oryctolagus</taxon>
    </lineage>
</organism>
<feature type="region of interest" description="Disordered" evidence="2">
    <location>
        <begin position="472"/>
        <end position="496"/>
    </location>
</feature>
<dbReference type="InterPro" id="IPR002059">
    <property type="entry name" value="CSP_DNA-bd"/>
</dbReference>
<dbReference type="FunFam" id="2.40.50.140:FF:000274">
    <property type="entry name" value="Mitochondrial RNA binding protein"/>
    <property type="match status" value="1"/>
</dbReference>
<proteinExistence type="predicted"/>
<dbReference type="Gene3D" id="2.40.50.140">
    <property type="entry name" value="Nucleic acid-binding proteins"/>
    <property type="match status" value="1"/>
</dbReference>
<feature type="region of interest" description="Disordered" evidence="2">
    <location>
        <begin position="258"/>
        <end position="283"/>
    </location>
</feature>
<name>A0A5F9DLN2_RABIT</name>
<feature type="coiled-coil region" evidence="1">
    <location>
        <begin position="318"/>
        <end position="394"/>
    </location>
</feature>
<reference evidence="4" key="2">
    <citation type="submission" date="2025-08" db="UniProtKB">
        <authorList>
            <consortium name="Ensembl"/>
        </authorList>
    </citation>
    <scope>IDENTIFICATION</scope>
    <source>
        <strain evidence="4">Thorbecke</strain>
    </source>
</reference>